<dbReference type="PANTHER" id="PTHR42922:SF1">
    <property type="entry name" value="PHOSPHATE TRANSPORT SYSTEM PERMEASE PROTEIN PSTA"/>
    <property type="match status" value="1"/>
</dbReference>
<dbReference type="GO" id="GO:0035435">
    <property type="term" value="P:phosphate ion transmembrane transport"/>
    <property type="evidence" value="ECO:0007669"/>
    <property type="project" value="InterPro"/>
</dbReference>
<proteinExistence type="inferred from homology"/>
<evidence type="ECO:0000256" key="8">
    <source>
        <dbReference type="ARBA" id="ARBA00022989"/>
    </source>
</evidence>
<evidence type="ECO:0000256" key="6">
    <source>
        <dbReference type="ARBA" id="ARBA00022592"/>
    </source>
</evidence>
<dbReference type="Proteomes" id="UP000214355">
    <property type="component" value="Chromosome I"/>
</dbReference>
<dbReference type="Pfam" id="PF00528">
    <property type="entry name" value="BPD_transp_1"/>
    <property type="match status" value="1"/>
</dbReference>
<dbReference type="SUPFAM" id="SSF161098">
    <property type="entry name" value="MetI-like"/>
    <property type="match status" value="1"/>
</dbReference>
<keyword evidence="5 10" id="KW-1003">Cell membrane</keyword>
<evidence type="ECO:0000256" key="1">
    <source>
        <dbReference type="ARBA" id="ARBA00003510"/>
    </source>
</evidence>
<keyword evidence="8 10" id="KW-1133">Transmembrane helix</keyword>
<dbReference type="EMBL" id="LT629804">
    <property type="protein sequence ID" value="SDU79846.1"/>
    <property type="molecule type" value="Genomic_DNA"/>
</dbReference>
<dbReference type="InterPro" id="IPR000515">
    <property type="entry name" value="MetI-like"/>
</dbReference>
<keyword evidence="9 10" id="KW-0472">Membrane</keyword>
<dbReference type="RefSeq" id="WP_231943903.1">
    <property type="nucleotide sequence ID" value="NZ_LT629804.1"/>
</dbReference>
<dbReference type="InterPro" id="IPR005672">
    <property type="entry name" value="Phosphate_PstA"/>
</dbReference>
<sequence>MSQMLSTPTSSSFISRPQRYLPHWFNYLAGGVAVAAGLLIFVVGQKEPNIVAGGLLSALIFLIISGICGFAVEGVRYGKNRLASNVIVGAFVMAVIPLISLLYTVIIRGWSRMVQAGFFTQTTFGSSQADAVVGAGHAIVGTLFITATAAAISVPFGVLTAIYLVEYGRGVFAKIITFLVDVMTGIPSIVAGLFAAALIPLVNLQVFGHVEFKSGFMGAIALVVLMTPLVVRNTQEMLQLVPNELREASYALGVSKAATILRVVLRTGVSGIVSGIVIATARIIGESAPLLITAGTTDSYNLNMFTGQMLTLPVYVYNEYTKGHHVTAWAGALILIGIVLILNLFARWIARRFAPAGNR</sequence>
<dbReference type="CDD" id="cd06261">
    <property type="entry name" value="TM_PBP2"/>
    <property type="match status" value="1"/>
</dbReference>
<evidence type="ECO:0000259" key="11">
    <source>
        <dbReference type="PROSITE" id="PS50928"/>
    </source>
</evidence>
<evidence type="ECO:0000313" key="12">
    <source>
        <dbReference type="EMBL" id="SDU79846.1"/>
    </source>
</evidence>
<feature type="transmembrane region" description="Helical" evidence="10">
    <location>
        <begin position="214"/>
        <end position="231"/>
    </location>
</feature>
<accession>A0A1H2LHH0</accession>
<reference evidence="13" key="1">
    <citation type="submission" date="2016-10" db="EMBL/GenBank/DDBJ databases">
        <authorList>
            <person name="Varghese N."/>
            <person name="Submissions S."/>
        </authorList>
    </citation>
    <scope>NUCLEOTIDE SEQUENCE [LARGE SCALE GENOMIC DNA]</scope>
    <source>
        <strain evidence="13">DSM 10002</strain>
    </source>
</reference>
<dbReference type="GO" id="GO:0005886">
    <property type="term" value="C:plasma membrane"/>
    <property type="evidence" value="ECO:0007669"/>
    <property type="project" value="UniProtKB-SubCell"/>
</dbReference>
<feature type="transmembrane region" description="Helical" evidence="10">
    <location>
        <begin position="263"/>
        <end position="284"/>
    </location>
</feature>
<dbReference type="InterPro" id="IPR035906">
    <property type="entry name" value="MetI-like_sf"/>
</dbReference>
<name>A0A1H2LHH0_9ACTO</name>
<dbReference type="AlphaFoldDB" id="A0A1H2LHH0"/>
<keyword evidence="13" id="KW-1185">Reference proteome</keyword>
<comment type="subcellular location">
    <subcellularLocation>
        <location evidence="2 10">Cell membrane</location>
        <topology evidence="2 10">Multi-pass membrane protein</topology>
    </subcellularLocation>
</comment>
<protein>
    <recommendedName>
        <fullName evidence="10">Phosphate transport system permease protein PstA</fullName>
    </recommendedName>
</protein>
<dbReference type="NCBIfam" id="TIGR00974">
    <property type="entry name" value="3a0107s02c"/>
    <property type="match status" value="1"/>
</dbReference>
<evidence type="ECO:0000256" key="9">
    <source>
        <dbReference type="ARBA" id="ARBA00023136"/>
    </source>
</evidence>
<evidence type="ECO:0000256" key="2">
    <source>
        <dbReference type="ARBA" id="ARBA00004651"/>
    </source>
</evidence>
<feature type="domain" description="ABC transmembrane type-1" evidence="11">
    <location>
        <begin position="139"/>
        <end position="346"/>
    </location>
</feature>
<evidence type="ECO:0000256" key="5">
    <source>
        <dbReference type="ARBA" id="ARBA00022475"/>
    </source>
</evidence>
<feature type="transmembrane region" description="Helical" evidence="10">
    <location>
        <begin position="176"/>
        <end position="202"/>
    </location>
</feature>
<gene>
    <name evidence="12" type="ORF">SAMN04489737_1018</name>
</gene>
<feature type="transmembrane region" description="Helical" evidence="10">
    <location>
        <begin position="24"/>
        <end position="44"/>
    </location>
</feature>
<comment type="function">
    <text evidence="1">Part of the binding-protein-dependent transport system for phosphate; probably responsible for the translocation of the substrate across the membrane.</text>
</comment>
<dbReference type="PROSITE" id="PS50928">
    <property type="entry name" value="ABC_TM1"/>
    <property type="match status" value="1"/>
</dbReference>
<feature type="transmembrane region" description="Helical" evidence="10">
    <location>
        <begin position="50"/>
        <end position="72"/>
    </location>
</feature>
<organism evidence="12 13">
    <name type="scientific">Arcanobacterium phocae</name>
    <dbReference type="NCBI Taxonomy" id="131112"/>
    <lineage>
        <taxon>Bacteria</taxon>
        <taxon>Bacillati</taxon>
        <taxon>Actinomycetota</taxon>
        <taxon>Actinomycetes</taxon>
        <taxon>Actinomycetales</taxon>
        <taxon>Actinomycetaceae</taxon>
        <taxon>Arcanobacterium</taxon>
    </lineage>
</organism>
<dbReference type="InterPro" id="IPR051408">
    <property type="entry name" value="Phosphate_transprt_permease"/>
</dbReference>
<evidence type="ECO:0000256" key="7">
    <source>
        <dbReference type="ARBA" id="ARBA00022692"/>
    </source>
</evidence>
<evidence type="ECO:0000313" key="13">
    <source>
        <dbReference type="Proteomes" id="UP000214355"/>
    </source>
</evidence>
<comment type="similarity">
    <text evidence="3 10">Belongs to the binding-protein-dependent transport system permease family. CysTW subfamily.</text>
</comment>
<dbReference type="GeneID" id="65344756"/>
<feature type="transmembrane region" description="Helical" evidence="10">
    <location>
        <begin position="328"/>
        <end position="350"/>
    </location>
</feature>
<dbReference type="Gene3D" id="1.10.3720.10">
    <property type="entry name" value="MetI-like"/>
    <property type="match status" value="1"/>
</dbReference>
<evidence type="ECO:0000256" key="10">
    <source>
        <dbReference type="RuleBase" id="RU363043"/>
    </source>
</evidence>
<keyword evidence="6" id="KW-0592">Phosphate transport</keyword>
<feature type="transmembrane region" description="Helical" evidence="10">
    <location>
        <begin position="138"/>
        <end position="164"/>
    </location>
</feature>
<dbReference type="STRING" id="131112.SAMN04489737_1018"/>
<keyword evidence="4" id="KW-0813">Transport</keyword>
<keyword evidence="7 10" id="KW-0812">Transmembrane</keyword>
<evidence type="ECO:0000256" key="4">
    <source>
        <dbReference type="ARBA" id="ARBA00022448"/>
    </source>
</evidence>
<evidence type="ECO:0000256" key="3">
    <source>
        <dbReference type="ARBA" id="ARBA00007069"/>
    </source>
</evidence>
<dbReference type="GO" id="GO:0005315">
    <property type="term" value="F:phosphate transmembrane transporter activity"/>
    <property type="evidence" value="ECO:0007669"/>
    <property type="project" value="InterPro"/>
</dbReference>
<dbReference type="PANTHER" id="PTHR42922">
    <property type="entry name" value="PHOSPHATE TRANSPORT SYSTEM PERMEASE PROTEIN PSTA"/>
    <property type="match status" value="1"/>
</dbReference>
<feature type="transmembrane region" description="Helical" evidence="10">
    <location>
        <begin position="84"/>
        <end position="106"/>
    </location>
</feature>